<dbReference type="Proteomes" id="UP000322899">
    <property type="component" value="Unassembled WGS sequence"/>
</dbReference>
<evidence type="ECO:0000259" key="3">
    <source>
        <dbReference type="SMART" id="SM01000"/>
    </source>
</evidence>
<evidence type="ECO:0000313" key="8">
    <source>
        <dbReference type="Proteomes" id="UP000323011"/>
    </source>
</evidence>
<proteinExistence type="inferred from homology"/>
<accession>A0A5A8DC35</accession>
<dbReference type="PANTHER" id="PTHR13009:SF22">
    <property type="entry name" value="LD43819P"/>
    <property type="match status" value="1"/>
</dbReference>
<keyword evidence="8" id="KW-1185">Reference proteome</keyword>
<organism evidence="5 9">
    <name type="scientific">Cafeteria roenbergensis</name>
    <name type="common">Marine flagellate</name>
    <dbReference type="NCBI Taxonomy" id="33653"/>
    <lineage>
        <taxon>Eukaryota</taxon>
        <taxon>Sar</taxon>
        <taxon>Stramenopiles</taxon>
        <taxon>Bigyra</taxon>
        <taxon>Opalozoa</taxon>
        <taxon>Bicosoecida</taxon>
        <taxon>Cafeteriaceae</taxon>
        <taxon>Cafeteria</taxon>
    </lineage>
</organism>
<dbReference type="Proteomes" id="UP000323011">
    <property type="component" value="Unassembled WGS sequence"/>
</dbReference>
<name>A0A5A8DC35_CAFRO</name>
<feature type="domain" description="Activator of Hsp90 ATPase AHSA1-like N-terminal" evidence="3">
    <location>
        <begin position="265"/>
        <end position="398"/>
    </location>
</feature>
<dbReference type="GO" id="GO:0006457">
    <property type="term" value="P:protein folding"/>
    <property type="evidence" value="ECO:0007669"/>
    <property type="project" value="TreeGrafter"/>
</dbReference>
<dbReference type="EMBL" id="VLTN01000014">
    <property type="protein sequence ID" value="KAA0153866.1"/>
    <property type="molecule type" value="Genomic_DNA"/>
</dbReference>
<dbReference type="InterPro" id="IPR036338">
    <property type="entry name" value="Aha1"/>
</dbReference>
<evidence type="ECO:0000313" key="9">
    <source>
        <dbReference type="Proteomes" id="UP000325113"/>
    </source>
</evidence>
<reference evidence="7 8" key="1">
    <citation type="submission" date="2019-07" db="EMBL/GenBank/DDBJ databases">
        <title>Genomes of Cafeteria roenbergensis.</title>
        <authorList>
            <person name="Fischer M.G."/>
            <person name="Hackl T."/>
            <person name="Roman M."/>
        </authorList>
    </citation>
    <scope>NUCLEOTIDE SEQUENCE [LARGE SCALE GENOMIC DNA]</scope>
    <source>
        <strain evidence="4 8">BVI</strain>
        <strain evidence="5 9">Cflag</strain>
        <strain evidence="6 7">E4-10P</strain>
    </source>
</reference>
<dbReference type="GO" id="GO:0001671">
    <property type="term" value="F:ATPase activator activity"/>
    <property type="evidence" value="ECO:0007669"/>
    <property type="project" value="InterPro"/>
</dbReference>
<dbReference type="GO" id="GO:0051087">
    <property type="term" value="F:protein-folding chaperone binding"/>
    <property type="evidence" value="ECO:0007669"/>
    <property type="project" value="InterPro"/>
</dbReference>
<dbReference type="Gene3D" id="3.15.10.20">
    <property type="entry name" value="Activator of Hsp90 ATPase Aha1, N-terminal domain"/>
    <property type="match status" value="2"/>
</dbReference>
<feature type="domain" description="Activator of Hsp90 ATPase AHSA1-like N-terminal" evidence="3">
    <location>
        <begin position="18"/>
        <end position="146"/>
    </location>
</feature>
<dbReference type="SUPFAM" id="SSF103111">
    <property type="entry name" value="Activator of Hsp90 ATPase, Aha1"/>
    <property type="match status" value="2"/>
</dbReference>
<feature type="coiled-coil region" evidence="2">
    <location>
        <begin position="153"/>
        <end position="190"/>
    </location>
</feature>
<dbReference type="Proteomes" id="UP000325113">
    <property type="component" value="Unassembled WGS sequence"/>
</dbReference>
<sequence>MAEGAGSVWNPGSWHWESKTYTQAMKGMVADGLAAVAVSHDGIDARVTKVKSVTGDAEINIRKGKKLAVFEVAAKAEYEAWTGEALEKGTLEIVEVYQDDMDEDFDVRFAVTHPADGLNTRALRVGPLAEAVRAVIRHFANKLPDMDGGEAALAEAKERRAAERAIAEAAEAAARARAAEVARLQKLEADALAETVAHRMALAEAKKTKEAEDAAPEVAASAARAAGLAADASAAASAATGAGAAAEAAPEGASVWNKGGYHWEERDLTVWAKERLTALLMDVEIDVPGGLLTIAEVKEIKGDASSSMRKGAHIVFYEFKMKLAWEGEIVDGEGGVKATGDGEVEIEKFDQEDDLDHVKITVKAASDKRADAGLGRQMKMIGEPLIREALKTFVGELRVR</sequence>
<dbReference type="OMA" id="EDNDYEI"/>
<keyword evidence="2" id="KW-0175">Coiled coil</keyword>
<dbReference type="SMART" id="SM01000">
    <property type="entry name" value="Aha1_N"/>
    <property type="match status" value="2"/>
</dbReference>
<dbReference type="Pfam" id="PF09229">
    <property type="entry name" value="Aha1_N"/>
    <property type="match status" value="2"/>
</dbReference>
<dbReference type="EMBL" id="VLTO01000028">
    <property type="protein sequence ID" value="KAA0173904.1"/>
    <property type="molecule type" value="Genomic_DNA"/>
</dbReference>
<evidence type="ECO:0000313" key="5">
    <source>
        <dbReference type="EMBL" id="KAA0163142.1"/>
    </source>
</evidence>
<evidence type="ECO:0000256" key="1">
    <source>
        <dbReference type="ARBA" id="ARBA00006817"/>
    </source>
</evidence>
<dbReference type="AlphaFoldDB" id="A0A5A8DC35"/>
<gene>
    <name evidence="6" type="ORF">FNF27_04660</name>
    <name evidence="4" type="ORF">FNF29_02855</name>
    <name evidence="5" type="ORF">FNF31_02965</name>
</gene>
<dbReference type="EMBL" id="VLTM01000023">
    <property type="protein sequence ID" value="KAA0163142.1"/>
    <property type="molecule type" value="Genomic_DNA"/>
</dbReference>
<comment type="caution">
    <text evidence="5">The sequence shown here is derived from an EMBL/GenBank/DDBJ whole genome shotgun (WGS) entry which is preliminary data.</text>
</comment>
<dbReference type="OrthoDB" id="298012at2759"/>
<dbReference type="InterPro" id="IPR015310">
    <property type="entry name" value="AHSA1-like_N"/>
</dbReference>
<comment type="similarity">
    <text evidence="1">Belongs to the AHA1 family.</text>
</comment>
<evidence type="ECO:0000313" key="7">
    <source>
        <dbReference type="Proteomes" id="UP000322899"/>
    </source>
</evidence>
<dbReference type="GO" id="GO:0005829">
    <property type="term" value="C:cytosol"/>
    <property type="evidence" value="ECO:0007669"/>
    <property type="project" value="TreeGrafter"/>
</dbReference>
<evidence type="ECO:0000313" key="4">
    <source>
        <dbReference type="EMBL" id="KAA0153866.1"/>
    </source>
</evidence>
<evidence type="ECO:0000256" key="2">
    <source>
        <dbReference type="SAM" id="Coils"/>
    </source>
</evidence>
<evidence type="ECO:0000313" key="6">
    <source>
        <dbReference type="EMBL" id="KAA0173904.1"/>
    </source>
</evidence>
<dbReference type="PANTHER" id="PTHR13009">
    <property type="entry name" value="HEAT SHOCK PROTEIN 90 HSP90 CO-CHAPERONE AHA-1"/>
    <property type="match status" value="1"/>
</dbReference>
<protein>
    <recommendedName>
        <fullName evidence="3">Activator of Hsp90 ATPase AHSA1-like N-terminal domain-containing protein</fullName>
    </recommendedName>
</protein>